<evidence type="ECO:0000313" key="2">
    <source>
        <dbReference type="Proteomes" id="UP001146336"/>
    </source>
</evidence>
<gene>
    <name evidence="1" type="ORF">OIT47_000270</name>
</gene>
<name>A0ABT6D2S5_9LACO</name>
<evidence type="ECO:0000313" key="1">
    <source>
        <dbReference type="EMBL" id="MDF9298770.1"/>
    </source>
</evidence>
<reference evidence="1" key="1">
    <citation type="submission" date="2023-03" db="EMBL/GenBank/DDBJ databases">
        <title>Comparative genomics of Weissella fermenti BK2, and weissella type species.</title>
        <authorList>
            <person name="Lee J.K."/>
            <person name="Baek J.H."/>
            <person name="Kim J.M."/>
            <person name="Choi D.G."/>
            <person name="Jeon C.O."/>
        </authorList>
    </citation>
    <scope>NUCLEOTIDE SEQUENCE</scope>
    <source>
        <strain evidence="1">BK2</strain>
    </source>
</reference>
<proteinExistence type="predicted"/>
<evidence type="ECO:0008006" key="3">
    <source>
        <dbReference type="Google" id="ProtNLM"/>
    </source>
</evidence>
<comment type="caution">
    <text evidence="1">The sequence shown here is derived from an EMBL/GenBank/DDBJ whole genome shotgun (WGS) entry which is preliminary data.</text>
</comment>
<organism evidence="1 2">
    <name type="scientific">Weissella fermenti</name>
    <dbReference type="NCBI Taxonomy" id="2987699"/>
    <lineage>
        <taxon>Bacteria</taxon>
        <taxon>Bacillati</taxon>
        <taxon>Bacillota</taxon>
        <taxon>Bacilli</taxon>
        <taxon>Lactobacillales</taxon>
        <taxon>Lactobacillaceae</taxon>
        <taxon>Weissella</taxon>
    </lineage>
</organism>
<dbReference type="RefSeq" id="WP_199405004.1">
    <property type="nucleotide sequence ID" value="NZ_JAOZFC020000001.1"/>
</dbReference>
<sequence>MNQTEWQKLITTPLTVTKPYWFVQTQNGTRVYETANRDRALKYAKSNSVGHIILSVHESKGVN</sequence>
<keyword evidence="2" id="KW-1185">Reference proteome</keyword>
<accession>A0ABT6D2S5</accession>
<dbReference type="EMBL" id="JAOZFC020000001">
    <property type="protein sequence ID" value="MDF9298770.1"/>
    <property type="molecule type" value="Genomic_DNA"/>
</dbReference>
<protein>
    <recommendedName>
        <fullName evidence="3">DUF2188 domain-containing protein</fullName>
    </recommendedName>
</protein>
<dbReference type="Proteomes" id="UP001146336">
    <property type="component" value="Unassembled WGS sequence"/>
</dbReference>